<evidence type="ECO:0000313" key="2">
    <source>
        <dbReference type="EMBL" id="KIJ38914.1"/>
    </source>
</evidence>
<protein>
    <submittedName>
        <fullName evidence="2">Uncharacterized protein</fullName>
    </submittedName>
</protein>
<feature type="region of interest" description="Disordered" evidence="1">
    <location>
        <begin position="121"/>
        <end position="282"/>
    </location>
</feature>
<proteinExistence type="predicted"/>
<feature type="compositionally biased region" description="Basic and acidic residues" evidence="1">
    <location>
        <begin position="219"/>
        <end position="246"/>
    </location>
</feature>
<reference evidence="2 3" key="1">
    <citation type="submission" date="2014-06" db="EMBL/GenBank/DDBJ databases">
        <title>Evolutionary Origins and Diversification of the Mycorrhizal Mutualists.</title>
        <authorList>
            <consortium name="DOE Joint Genome Institute"/>
            <consortium name="Mycorrhizal Genomics Consortium"/>
            <person name="Kohler A."/>
            <person name="Kuo A."/>
            <person name="Nagy L.G."/>
            <person name="Floudas D."/>
            <person name="Copeland A."/>
            <person name="Barry K.W."/>
            <person name="Cichocki N."/>
            <person name="Veneault-Fourrey C."/>
            <person name="LaButti K."/>
            <person name="Lindquist E.A."/>
            <person name="Lipzen A."/>
            <person name="Lundell T."/>
            <person name="Morin E."/>
            <person name="Murat C."/>
            <person name="Riley R."/>
            <person name="Ohm R."/>
            <person name="Sun H."/>
            <person name="Tunlid A."/>
            <person name="Henrissat B."/>
            <person name="Grigoriev I.V."/>
            <person name="Hibbett D.S."/>
            <person name="Martin F."/>
        </authorList>
    </citation>
    <scope>NUCLEOTIDE SEQUENCE [LARGE SCALE GENOMIC DNA]</scope>
    <source>
        <strain evidence="2 3">SS14</strain>
    </source>
</reference>
<feature type="region of interest" description="Disordered" evidence="1">
    <location>
        <begin position="34"/>
        <end position="58"/>
    </location>
</feature>
<name>A0A0C9UVQ2_SPHS4</name>
<accession>A0A0C9UVQ2</accession>
<feature type="compositionally biased region" description="Basic and acidic residues" evidence="1">
    <location>
        <begin position="186"/>
        <end position="200"/>
    </location>
</feature>
<dbReference type="EMBL" id="KN837156">
    <property type="protein sequence ID" value="KIJ38914.1"/>
    <property type="molecule type" value="Genomic_DNA"/>
</dbReference>
<evidence type="ECO:0000313" key="3">
    <source>
        <dbReference type="Proteomes" id="UP000054279"/>
    </source>
</evidence>
<dbReference type="Proteomes" id="UP000054279">
    <property type="component" value="Unassembled WGS sequence"/>
</dbReference>
<feature type="region of interest" description="Disordered" evidence="1">
    <location>
        <begin position="351"/>
        <end position="445"/>
    </location>
</feature>
<feature type="compositionally biased region" description="Basic and acidic residues" evidence="1">
    <location>
        <begin position="376"/>
        <end position="385"/>
    </location>
</feature>
<organism evidence="2 3">
    <name type="scientific">Sphaerobolus stellatus (strain SS14)</name>
    <dbReference type="NCBI Taxonomy" id="990650"/>
    <lineage>
        <taxon>Eukaryota</taxon>
        <taxon>Fungi</taxon>
        <taxon>Dikarya</taxon>
        <taxon>Basidiomycota</taxon>
        <taxon>Agaricomycotina</taxon>
        <taxon>Agaricomycetes</taxon>
        <taxon>Phallomycetidae</taxon>
        <taxon>Geastrales</taxon>
        <taxon>Sphaerobolaceae</taxon>
        <taxon>Sphaerobolus</taxon>
    </lineage>
</organism>
<gene>
    <name evidence="2" type="ORF">M422DRAFT_32979</name>
</gene>
<dbReference type="AlphaFoldDB" id="A0A0C9UVQ2"/>
<feature type="region of interest" description="Disordered" evidence="1">
    <location>
        <begin position="70"/>
        <end position="92"/>
    </location>
</feature>
<dbReference type="HOGENOM" id="CLU_536497_0_0_1"/>
<feature type="compositionally biased region" description="Basic and acidic residues" evidence="1">
    <location>
        <begin position="255"/>
        <end position="264"/>
    </location>
</feature>
<evidence type="ECO:0000256" key="1">
    <source>
        <dbReference type="SAM" id="MobiDB-lite"/>
    </source>
</evidence>
<keyword evidence="3" id="KW-1185">Reference proteome</keyword>
<feature type="compositionally biased region" description="Low complexity" evidence="1">
    <location>
        <begin position="121"/>
        <end position="133"/>
    </location>
</feature>
<sequence>MSSQQPPIIPGSVTTPSTEWAQQTFSAVDNAAEATKGNAPHNQGRVPGAFPGDVSKSDEEEFTMSAKQTLESAQKTAQDMYASAGQGAQNVMSSAEQAARQYLPQGVVDKLEQVGVLGAAGSTQTQGQATSSSIEQKIAQYDATHHDSRPSDATSLPSHETGPFHPTHGGVGTLPGKPNEAGVAKLPEERTQELRNELPTHESGQFKPTHGGVGSLPGSKDEVGVAELPDEKRAKRINERDYENPKELSQLRQELPTRETDNRPTHGGVGSLPGSKDEAGVAVLPDEKNTGYQTATKGSGEGGFATSAGHYASTTQSVPFQPLAGYSGSALTHTAQDVPGTHRAAPAVPKDREYGIGATGPAVVAQGGGHGAPPVHPERKNERTSYQDPNQGQDEIGATGPAGVAQGGGHSAPPVHPERKNEQTSYQDPKQGQDEKNVGKVGFGTKLKADAKIIGGKVLRDEEKVQEGRAMKNPN</sequence>
<dbReference type="OrthoDB" id="3268823at2759"/>